<dbReference type="EMBL" id="BARU01027402">
    <property type="protein sequence ID" value="GAH73810.1"/>
    <property type="molecule type" value="Genomic_DNA"/>
</dbReference>
<sequence>MALFAGLLLAPSVSFTLEMAAIILILLASYLGSLSKAAGGLRQYSGVMGKADPMAWCTADVCRYPSDAMSRLLTRKKGARKQW</sequence>
<proteinExistence type="predicted"/>
<organism evidence="1">
    <name type="scientific">marine sediment metagenome</name>
    <dbReference type="NCBI Taxonomy" id="412755"/>
    <lineage>
        <taxon>unclassified sequences</taxon>
        <taxon>metagenomes</taxon>
        <taxon>ecological metagenomes</taxon>
    </lineage>
</organism>
<comment type="caution">
    <text evidence="1">The sequence shown here is derived from an EMBL/GenBank/DDBJ whole genome shotgun (WGS) entry which is preliminary data.</text>
</comment>
<reference evidence="1" key="1">
    <citation type="journal article" date="2014" name="Front. Microbiol.">
        <title>High frequency of phylogenetically diverse reductive dehalogenase-homologous genes in deep subseafloor sedimentary metagenomes.</title>
        <authorList>
            <person name="Kawai M."/>
            <person name="Futagami T."/>
            <person name="Toyoda A."/>
            <person name="Takaki Y."/>
            <person name="Nishi S."/>
            <person name="Hori S."/>
            <person name="Arai W."/>
            <person name="Tsubouchi T."/>
            <person name="Morono Y."/>
            <person name="Uchiyama I."/>
            <person name="Ito T."/>
            <person name="Fujiyama A."/>
            <person name="Inagaki F."/>
            <person name="Takami H."/>
        </authorList>
    </citation>
    <scope>NUCLEOTIDE SEQUENCE</scope>
    <source>
        <strain evidence="1">Expedition CK06-06</strain>
    </source>
</reference>
<dbReference type="AlphaFoldDB" id="X1IX24"/>
<protein>
    <submittedName>
        <fullName evidence="1">Uncharacterized protein</fullName>
    </submittedName>
</protein>
<evidence type="ECO:0000313" key="1">
    <source>
        <dbReference type="EMBL" id="GAH73810.1"/>
    </source>
</evidence>
<accession>X1IX24</accession>
<gene>
    <name evidence="1" type="ORF">S03H2_43871</name>
</gene>
<name>X1IX24_9ZZZZ</name>